<evidence type="ECO:0000313" key="2">
    <source>
        <dbReference type="EMBL" id="MBZ0160173.1"/>
    </source>
</evidence>
<organism evidence="2 3">
    <name type="scientific">Candidatus Methylomirabilis tolerans</name>
    <dbReference type="NCBI Taxonomy" id="3123416"/>
    <lineage>
        <taxon>Bacteria</taxon>
        <taxon>Candidatus Methylomirabilota</taxon>
        <taxon>Candidatus Methylomirabilia</taxon>
        <taxon>Candidatus Methylomirabilales</taxon>
        <taxon>Candidatus Methylomirabilaceae</taxon>
        <taxon>Candidatus Methylomirabilis</taxon>
    </lineage>
</organism>
<dbReference type="InterPro" id="IPR036736">
    <property type="entry name" value="ACP-like_sf"/>
</dbReference>
<feature type="domain" description="Carrier" evidence="1">
    <location>
        <begin position="2"/>
        <end position="79"/>
    </location>
</feature>
<evidence type="ECO:0000259" key="1">
    <source>
        <dbReference type="PROSITE" id="PS50075"/>
    </source>
</evidence>
<dbReference type="Proteomes" id="UP001197609">
    <property type="component" value="Unassembled WGS sequence"/>
</dbReference>
<dbReference type="Gene3D" id="1.10.1200.10">
    <property type="entry name" value="ACP-like"/>
    <property type="match status" value="1"/>
</dbReference>
<reference evidence="2 3" key="1">
    <citation type="journal article" date="2021" name="bioRxiv">
        <title>Unraveling nitrogen, sulfur and carbon metabolic pathways and microbial community transcriptional responses to substrate deprivation and toxicity stresses in a bioreactor mimicking anoxic brackish coastal sediment conditions.</title>
        <authorList>
            <person name="Martins P.D."/>
            <person name="Echeveste M.J."/>
            <person name="Arshad A."/>
            <person name="Kurth J."/>
            <person name="Ouboter H."/>
            <person name="Jetten M.S.M."/>
            <person name="Welte C.U."/>
        </authorList>
    </citation>
    <scope>NUCLEOTIDE SEQUENCE [LARGE SCALE GENOMIC DNA]</scope>
    <source>
        <strain evidence="2">MAG_38</strain>
    </source>
</reference>
<dbReference type="EMBL" id="JAIOIU010000102">
    <property type="protein sequence ID" value="MBZ0160173.1"/>
    <property type="molecule type" value="Genomic_DNA"/>
</dbReference>
<comment type="caution">
    <text evidence="2">The sequence shown here is derived from an EMBL/GenBank/DDBJ whole genome shotgun (WGS) entry which is preliminary data.</text>
</comment>
<accession>A0AAJ1AI62</accession>
<dbReference type="InterPro" id="IPR009081">
    <property type="entry name" value="PP-bd_ACP"/>
</dbReference>
<dbReference type="PROSITE" id="PS50075">
    <property type="entry name" value="CARRIER"/>
    <property type="match status" value="1"/>
</dbReference>
<proteinExistence type="predicted"/>
<sequence length="82" mass="9432">MAHYEAILPQLYEILRPHGQNGQTLSEETELVADLDLDSLKVMELLLEVEERFDISIPLNIVSDVRTIGDFARQIEQLLEPR</sequence>
<dbReference type="Pfam" id="PF00550">
    <property type="entry name" value="PP-binding"/>
    <property type="match status" value="1"/>
</dbReference>
<name>A0AAJ1AI62_9BACT</name>
<gene>
    <name evidence="2" type="ORF">K8G79_08575</name>
</gene>
<dbReference type="SUPFAM" id="SSF47336">
    <property type="entry name" value="ACP-like"/>
    <property type="match status" value="1"/>
</dbReference>
<protein>
    <submittedName>
        <fullName evidence="2">Acyl carrier protein</fullName>
    </submittedName>
</protein>
<dbReference type="AlphaFoldDB" id="A0AAJ1AI62"/>
<evidence type="ECO:0000313" key="3">
    <source>
        <dbReference type="Proteomes" id="UP001197609"/>
    </source>
</evidence>